<feature type="compositionally biased region" description="Low complexity" evidence="11">
    <location>
        <begin position="647"/>
        <end position="656"/>
    </location>
</feature>
<dbReference type="PRINTS" id="PR00730">
    <property type="entry name" value="THERMOLYSIN"/>
</dbReference>
<gene>
    <name evidence="14" type="ORF">HNR40_007536</name>
</gene>
<evidence type="ECO:0000256" key="1">
    <source>
        <dbReference type="ARBA" id="ARBA00001947"/>
    </source>
</evidence>
<keyword evidence="9" id="KW-0865">Zymogen</keyword>
<dbReference type="PROSITE" id="PS50060">
    <property type="entry name" value="MAM_2"/>
    <property type="match status" value="1"/>
</dbReference>
<dbReference type="InterPro" id="IPR000998">
    <property type="entry name" value="MAM_dom"/>
</dbReference>
<dbReference type="GO" id="GO:0046872">
    <property type="term" value="F:metal ion binding"/>
    <property type="evidence" value="ECO:0007669"/>
    <property type="project" value="UniProtKB-KW"/>
</dbReference>
<evidence type="ECO:0000313" key="14">
    <source>
        <dbReference type="EMBL" id="MBB5082041.1"/>
    </source>
</evidence>
<comment type="caution">
    <text evidence="14">The sequence shown here is derived from an EMBL/GenBank/DDBJ whole genome shotgun (WGS) entry which is preliminary data.</text>
</comment>
<feature type="compositionally biased region" description="Low complexity" evidence="11">
    <location>
        <begin position="545"/>
        <end position="558"/>
    </location>
</feature>
<evidence type="ECO:0000313" key="15">
    <source>
        <dbReference type="Proteomes" id="UP000568380"/>
    </source>
</evidence>
<organism evidence="14 15">
    <name type="scientific">Nonomuraea endophytica</name>
    <dbReference type="NCBI Taxonomy" id="714136"/>
    <lineage>
        <taxon>Bacteria</taxon>
        <taxon>Bacillati</taxon>
        <taxon>Actinomycetota</taxon>
        <taxon>Actinomycetes</taxon>
        <taxon>Streptosporangiales</taxon>
        <taxon>Streptosporangiaceae</taxon>
        <taxon>Nonomuraea</taxon>
    </lineage>
</organism>
<evidence type="ECO:0000256" key="5">
    <source>
        <dbReference type="ARBA" id="ARBA00022729"/>
    </source>
</evidence>
<dbReference type="CDD" id="cd09597">
    <property type="entry name" value="M4_TLP"/>
    <property type="match status" value="1"/>
</dbReference>
<protein>
    <submittedName>
        <fullName evidence="14">Zn-dependent metalloprotease</fullName>
    </submittedName>
</protein>
<reference evidence="14 15" key="1">
    <citation type="submission" date="2020-08" db="EMBL/GenBank/DDBJ databases">
        <title>Genomic Encyclopedia of Type Strains, Phase IV (KMG-IV): sequencing the most valuable type-strain genomes for metagenomic binning, comparative biology and taxonomic classification.</title>
        <authorList>
            <person name="Goeker M."/>
        </authorList>
    </citation>
    <scope>NUCLEOTIDE SEQUENCE [LARGE SCALE GENOMIC DNA]</scope>
    <source>
        <strain evidence="14 15">DSM 45385</strain>
    </source>
</reference>
<dbReference type="InterPro" id="IPR050728">
    <property type="entry name" value="Zinc_Metalloprotease_M4"/>
</dbReference>
<feature type="region of interest" description="Disordered" evidence="11">
    <location>
        <begin position="647"/>
        <end position="668"/>
    </location>
</feature>
<evidence type="ECO:0000256" key="6">
    <source>
        <dbReference type="ARBA" id="ARBA00022801"/>
    </source>
</evidence>
<dbReference type="InterPro" id="IPR027268">
    <property type="entry name" value="Peptidase_M4/M1_CTD_sf"/>
</dbReference>
<keyword evidence="4" id="KW-0479">Metal-binding</keyword>
<evidence type="ECO:0000256" key="10">
    <source>
        <dbReference type="PIRSR" id="PIRSR623612-1"/>
    </source>
</evidence>
<evidence type="ECO:0000256" key="2">
    <source>
        <dbReference type="ARBA" id="ARBA00009388"/>
    </source>
</evidence>
<dbReference type="RefSeq" id="WP_312896661.1">
    <property type="nucleotide sequence ID" value="NZ_JACHIN010000012.1"/>
</dbReference>
<dbReference type="GO" id="GO:0016020">
    <property type="term" value="C:membrane"/>
    <property type="evidence" value="ECO:0007669"/>
    <property type="project" value="InterPro"/>
</dbReference>
<feature type="domain" description="MAM" evidence="13">
    <location>
        <begin position="632"/>
        <end position="806"/>
    </location>
</feature>
<dbReference type="AlphaFoldDB" id="A0A7W8ABE4"/>
<dbReference type="Pfam" id="PF02868">
    <property type="entry name" value="Peptidase_M4_C"/>
    <property type="match status" value="1"/>
</dbReference>
<evidence type="ECO:0000256" key="9">
    <source>
        <dbReference type="ARBA" id="ARBA00023145"/>
    </source>
</evidence>
<keyword evidence="7" id="KW-0862">Zinc</keyword>
<evidence type="ECO:0000256" key="11">
    <source>
        <dbReference type="SAM" id="MobiDB-lite"/>
    </source>
</evidence>
<evidence type="ECO:0000256" key="7">
    <source>
        <dbReference type="ARBA" id="ARBA00022833"/>
    </source>
</evidence>
<name>A0A7W8ABE4_9ACTN</name>
<dbReference type="InterPro" id="IPR023612">
    <property type="entry name" value="Peptidase_M4"/>
</dbReference>
<feature type="active site" description="Proton donor" evidence="10">
    <location>
        <position position="419"/>
    </location>
</feature>
<feature type="region of interest" description="Disordered" evidence="11">
    <location>
        <begin position="539"/>
        <end position="558"/>
    </location>
</feature>
<dbReference type="SUPFAM" id="SSF55486">
    <property type="entry name" value="Metalloproteases ('zincins'), catalytic domain"/>
    <property type="match status" value="1"/>
</dbReference>
<evidence type="ECO:0000259" key="13">
    <source>
        <dbReference type="PROSITE" id="PS50060"/>
    </source>
</evidence>
<evidence type="ECO:0000256" key="8">
    <source>
        <dbReference type="ARBA" id="ARBA00023049"/>
    </source>
</evidence>
<sequence length="806" mass="82465">MKRKLALALVASTTSLLVAMSASIASGQTALAAETAAPPDPATAAVQAADRLVESEPGVLRVSAKDAFVRRGVTPGQNGLNYVSYERTHAGLPVRGGDFVVVTNSDGGVLSTSIAQTQALNVATKPAISADKAADVARALVPEVASVSAPQLSVFAEGAGRLAYEVRVDGMNQGRETKLHVFVDAVNGQVIEKSDLVMDGTGNSYYNGNPVTIGTSGSGTSFSMADPVRTGIRCGGQDGATYTGTDDNWGNGSGTNLETACVDTLFAAGKEWDMLSQWLGRNGINGTGGGFPARVGLNAVNAFWNGSYTSFGRSQDNQRQVTPIDVVAHEYGHAIFQTTPGGSTGSNEKGGLNESTGDIFGALTEWFANEPANLDPPDYSVGEEVNLVGSGPIRYMHQPSLISGNPNCFSSSVPGMEVHAAAGVQNHWFYLLAEGTNPTNGQPQSPTCNSTTLTGLGPRKAGQIFMATLLRKTATWTHSLARKASLEAAIQSFPGSCAEFDATKAAWLAVSVPAAAGEPASCQGGGPAFSMELNPTSATVQPGATATSTVSTTTTTPPAQTVTFSASGLPAGVTATFSPSSVTSGASSTMTINVPAGTPTATYNVIVTGDGTSMDRTAPFTLNVGTIGNVVFNDTFETSLGWTTNASGTDTATTGAWERGDPEATSSGVGLQLGTTVSGVNDLVTGRLAGSSAGTYDVDGGATSVRSPEIALPTGTLTLTLSWYLAHLNNASSADYFRVRVVSGTTNTVVLQQLGSAANRAGAWQAATINLSSFAGQTVRLLVETADAGTASLIEAGVDDVKITRS</sequence>
<comment type="similarity">
    <text evidence="2">Belongs to the peptidase M4 family.</text>
</comment>
<dbReference type="Proteomes" id="UP000568380">
    <property type="component" value="Unassembled WGS sequence"/>
</dbReference>
<dbReference type="GO" id="GO:0004222">
    <property type="term" value="F:metalloendopeptidase activity"/>
    <property type="evidence" value="ECO:0007669"/>
    <property type="project" value="InterPro"/>
</dbReference>
<dbReference type="InterPro" id="IPR011096">
    <property type="entry name" value="FTP_domain"/>
</dbReference>
<feature type="active site" evidence="10">
    <location>
        <position position="330"/>
    </location>
</feature>
<dbReference type="Pfam" id="PF03413">
    <property type="entry name" value="PepSY"/>
    <property type="match status" value="1"/>
</dbReference>
<dbReference type="PANTHER" id="PTHR33794:SF1">
    <property type="entry name" value="BACILLOLYSIN"/>
    <property type="match status" value="1"/>
</dbReference>
<keyword evidence="15" id="KW-1185">Reference proteome</keyword>
<evidence type="ECO:0000256" key="3">
    <source>
        <dbReference type="ARBA" id="ARBA00022670"/>
    </source>
</evidence>
<dbReference type="InterPro" id="IPR001570">
    <property type="entry name" value="Peptidase_M4_C_domain"/>
</dbReference>
<accession>A0A7W8ABE4</accession>
<evidence type="ECO:0000256" key="12">
    <source>
        <dbReference type="SAM" id="SignalP"/>
    </source>
</evidence>
<dbReference type="InterPro" id="IPR025711">
    <property type="entry name" value="PepSY"/>
</dbReference>
<evidence type="ECO:0000256" key="4">
    <source>
        <dbReference type="ARBA" id="ARBA00022723"/>
    </source>
</evidence>
<feature type="signal peptide" evidence="12">
    <location>
        <begin position="1"/>
        <end position="32"/>
    </location>
</feature>
<feature type="chain" id="PRO_5031480914" evidence="12">
    <location>
        <begin position="33"/>
        <end position="806"/>
    </location>
</feature>
<comment type="cofactor">
    <cofactor evidence="1">
        <name>Zn(2+)</name>
        <dbReference type="ChEBI" id="CHEBI:29105"/>
    </cofactor>
</comment>
<dbReference type="InterPro" id="IPR013856">
    <property type="entry name" value="Peptidase_M4_domain"/>
</dbReference>
<dbReference type="Gene3D" id="3.10.170.10">
    <property type="match status" value="1"/>
</dbReference>
<proteinExistence type="inferred from homology"/>
<keyword evidence="6" id="KW-0378">Hydrolase</keyword>
<dbReference type="Pfam" id="PF07504">
    <property type="entry name" value="FTP"/>
    <property type="match status" value="1"/>
</dbReference>
<keyword evidence="5 12" id="KW-0732">Signal</keyword>
<dbReference type="GO" id="GO:0006508">
    <property type="term" value="P:proteolysis"/>
    <property type="evidence" value="ECO:0007669"/>
    <property type="project" value="UniProtKB-KW"/>
</dbReference>
<dbReference type="Gene3D" id="2.60.120.200">
    <property type="match status" value="1"/>
</dbReference>
<keyword evidence="3 14" id="KW-0645">Protease</keyword>
<dbReference type="EMBL" id="JACHIN010000012">
    <property type="protein sequence ID" value="MBB5082041.1"/>
    <property type="molecule type" value="Genomic_DNA"/>
</dbReference>
<dbReference type="Pfam" id="PF01447">
    <property type="entry name" value="Peptidase_M4"/>
    <property type="match status" value="1"/>
</dbReference>
<keyword evidence="8 14" id="KW-0482">Metalloprotease</keyword>
<dbReference type="PANTHER" id="PTHR33794">
    <property type="entry name" value="BACILLOLYSIN"/>
    <property type="match status" value="1"/>
</dbReference>
<dbReference type="Gene3D" id="1.10.390.10">
    <property type="entry name" value="Neutral Protease Domain 2"/>
    <property type="match status" value="1"/>
</dbReference>